<dbReference type="Proteomes" id="UP000281900">
    <property type="component" value="Chromosome"/>
</dbReference>
<dbReference type="AlphaFoldDB" id="A0AB33I1L3"/>
<proteinExistence type="predicted"/>
<evidence type="ECO:0000313" key="3">
    <source>
        <dbReference type="Proteomes" id="UP000281900"/>
    </source>
</evidence>
<sequence length="303" mass="33980">MTTITKERIELFIKNPLDNGLTRGEQMELARIALASLEAEPIGFRCRRNDNLGDWSYVYHREPDDFERKHLVIEGIYAAPPAPVVPEEKPMPNPLSMYAVDAVAAIAEVRGWNACRAAMLQSGNFRENKNSSTNNFREIAETSTNYPVIPSEVLSAILKVAKIRADFDDFDGDRRGIGDCLDEAEQELIVTINKYASQLAAEPIATNDVREQTAVPPVPVTPDGWISCSDRMPEMGERQYYVLAADFKNNYPPSIPNTQVGVYGDWFNDGNPTWDDGDGEDLHLKEVTHWMPLPEPPQEVNRG</sequence>
<feature type="domain" description="DUF551" evidence="1">
    <location>
        <begin position="224"/>
        <end position="298"/>
    </location>
</feature>
<protein>
    <recommendedName>
        <fullName evidence="1">DUF551 domain-containing protein</fullName>
    </recommendedName>
</protein>
<dbReference type="EMBL" id="AP018802">
    <property type="protein sequence ID" value="BBF54483.1"/>
    <property type="molecule type" value="Genomic_DNA"/>
</dbReference>
<reference evidence="2 3" key="1">
    <citation type="submission" date="2018-07" db="EMBL/GenBank/DDBJ databases">
        <title>Genomic analysis of colistin resistant EHEC isolated from cattle in Japan.</title>
        <authorList>
            <person name="Kusumoto M."/>
            <person name="Misumi W."/>
            <person name="Ogura Y."/>
            <person name="Hayashi T."/>
            <person name="Akiba M."/>
        </authorList>
    </citation>
    <scope>NUCLEOTIDE SEQUENCE [LARGE SCALE GENOMIC DNA]</scope>
    <source>
        <strain evidence="2 3">E2863</strain>
    </source>
</reference>
<name>A0AB33I1L3_ECOLX</name>
<evidence type="ECO:0000313" key="2">
    <source>
        <dbReference type="EMBL" id="BBF54483.1"/>
    </source>
</evidence>
<gene>
    <name evidence="2" type="ORF">E2863_03006</name>
</gene>
<evidence type="ECO:0000259" key="1">
    <source>
        <dbReference type="Pfam" id="PF04448"/>
    </source>
</evidence>
<organism evidence="2 3">
    <name type="scientific">Escherichia coli</name>
    <dbReference type="NCBI Taxonomy" id="562"/>
    <lineage>
        <taxon>Bacteria</taxon>
        <taxon>Pseudomonadati</taxon>
        <taxon>Pseudomonadota</taxon>
        <taxon>Gammaproteobacteria</taxon>
        <taxon>Enterobacterales</taxon>
        <taxon>Enterobacteriaceae</taxon>
        <taxon>Escherichia</taxon>
    </lineage>
</organism>
<accession>A0AB33I1L3</accession>
<dbReference type="InterPro" id="IPR007539">
    <property type="entry name" value="DUF551"/>
</dbReference>
<dbReference type="Pfam" id="PF04448">
    <property type="entry name" value="DUF551"/>
    <property type="match status" value="1"/>
</dbReference>